<reference evidence="3" key="1">
    <citation type="submission" date="2014-01" db="EMBL/GenBank/DDBJ databases">
        <authorList>
            <person name="Aslett M."/>
        </authorList>
    </citation>
    <scope>NUCLEOTIDE SEQUENCE</scope>
    <source>
        <strain evidence="3">CDC</strain>
    </source>
</reference>
<dbReference type="VEuPathDB" id="PlasmoDB:PRCDC_0006500"/>
<keyword evidence="2" id="KW-0732">Signal</keyword>
<feature type="chain" id="PRO_5001586628" evidence="2">
    <location>
        <begin position="26"/>
        <end position="351"/>
    </location>
</feature>
<sequence>MKIHYINKLLFSLSLNMLLSSQVYNQRNHNSTTYHTPKIPTTRLLCECELYAPANYDNDPEMKKVIENFNKQTQQRFEEYDDRMQSKRKHCKDKCDKEIQKIILKDNLEKELMDKFSTLQTDIQSDSIPTCVFEKSMADKTEKFCLKCGYGLGSNVPLVGLISGIGFYTGVLKYAVDYGISEGTRIAASKGIKVAIELLTDGIPGIGSLFNNIFSEIVTETTYNSPMRLGQAVHGAVQSACSSSSGTGSPAPIVCGSTNIQPQKLYPTVANISAQASQAGKEAGAAMGKVAQERAWNAAFTWETFFSSPLGISIIVTVCIVVMLIIIYLILRYRRKKKMKKKLQYIKLLKE</sequence>
<proteinExistence type="predicted"/>
<keyword evidence="1" id="KW-1133">Transmembrane helix</keyword>
<reference evidence="3" key="2">
    <citation type="submission" date="2014-05" db="EMBL/GenBank/DDBJ databases">
        <title>The genome sequences of chimpanzee malaria parasites reveal the path to human adaptation.</title>
        <authorList>
            <person name="Otto T.D."/>
            <person name="Rayner J.C."/>
            <person name="Boehme U."/>
            <person name="Pain A."/>
            <person name="Spottiswoode N."/>
            <person name="Sanders M."/>
            <person name="Quail M."/>
            <person name="Ollomo B."/>
            <person name="Renaud F."/>
            <person name="Thomas A.W."/>
            <person name="Prugnolle F."/>
            <person name="Conway D.J."/>
            <person name="Newbold C."/>
            <person name="Berriman M."/>
        </authorList>
    </citation>
    <scope>NUCLEOTIDE SEQUENCE [LARGE SCALE GENOMIC DNA]</scope>
    <source>
        <strain evidence="3">CDC</strain>
    </source>
</reference>
<keyword evidence="1" id="KW-0472">Membrane</keyword>
<protein>
    <submittedName>
        <fullName evidence="3">Rifin</fullName>
    </submittedName>
</protein>
<dbReference type="Proteomes" id="UP000027581">
    <property type="component" value="Unassembled WGS sequence"/>
</dbReference>
<evidence type="ECO:0000256" key="1">
    <source>
        <dbReference type="SAM" id="Phobius"/>
    </source>
</evidence>
<dbReference type="Pfam" id="PF02009">
    <property type="entry name" value="RIFIN"/>
    <property type="match status" value="1"/>
</dbReference>
<organism evidence="3 4">
    <name type="scientific">Plasmodium reichenowi</name>
    <dbReference type="NCBI Taxonomy" id="5854"/>
    <lineage>
        <taxon>Eukaryota</taxon>
        <taxon>Sar</taxon>
        <taxon>Alveolata</taxon>
        <taxon>Apicomplexa</taxon>
        <taxon>Aconoidasida</taxon>
        <taxon>Haemosporida</taxon>
        <taxon>Plasmodiidae</taxon>
        <taxon>Plasmodium</taxon>
        <taxon>Plasmodium (Laverania)</taxon>
    </lineage>
</organism>
<feature type="signal peptide" evidence="2">
    <location>
        <begin position="1"/>
        <end position="25"/>
    </location>
</feature>
<dbReference type="EMBL" id="HG810720">
    <property type="protein sequence ID" value="CDO62027.1"/>
    <property type="molecule type" value="Genomic_DNA"/>
</dbReference>
<dbReference type="PhylomeDB" id="A0A060RMN9"/>
<dbReference type="InterPro" id="IPR006373">
    <property type="entry name" value="VSA_Rifin"/>
</dbReference>
<dbReference type="NCBIfam" id="TIGR01477">
    <property type="entry name" value="RIFIN"/>
    <property type="match status" value="1"/>
</dbReference>
<name>A0A060RMN9_PLARE</name>
<dbReference type="VEuPathDB" id="PlasmoDB:PRG01_0901600"/>
<keyword evidence="4" id="KW-1185">Reference proteome</keyword>
<evidence type="ECO:0000256" key="2">
    <source>
        <dbReference type="SAM" id="SignalP"/>
    </source>
</evidence>
<keyword evidence="1" id="KW-0812">Transmembrane</keyword>
<evidence type="ECO:0000313" key="3">
    <source>
        <dbReference type="EMBL" id="CDO62027.1"/>
    </source>
</evidence>
<accession>A0A060RMN9</accession>
<feature type="transmembrane region" description="Helical" evidence="1">
    <location>
        <begin position="310"/>
        <end position="331"/>
    </location>
</feature>
<evidence type="ECO:0000313" key="4">
    <source>
        <dbReference type="Proteomes" id="UP000027581"/>
    </source>
</evidence>
<gene>
    <name evidence="3" type="primary">RIF</name>
    <name evidence="3" type="ORF">PRCDC_0006500</name>
</gene>
<dbReference type="AlphaFoldDB" id="A0A060RMN9"/>